<dbReference type="GO" id="GO:0006353">
    <property type="term" value="P:DNA-templated transcription termination"/>
    <property type="evidence" value="ECO:0007669"/>
    <property type="project" value="UniProtKB-KW"/>
</dbReference>
<comment type="caution">
    <text evidence="4">The sequence shown here is derived from an EMBL/GenBank/DDBJ whole genome shotgun (WGS) entry which is preliminary data.</text>
</comment>
<dbReference type="InterPro" id="IPR038538">
    <property type="entry name" value="MTERF_sf"/>
</dbReference>
<evidence type="ECO:0000256" key="2">
    <source>
        <dbReference type="ARBA" id="ARBA00022472"/>
    </source>
</evidence>
<evidence type="ECO:0000313" key="5">
    <source>
        <dbReference type="Proteomes" id="UP001054252"/>
    </source>
</evidence>
<dbReference type="FunFam" id="1.25.70.10:FF:000019">
    <property type="entry name" value="mTERF family protein"/>
    <property type="match status" value="1"/>
</dbReference>
<evidence type="ECO:0000256" key="3">
    <source>
        <dbReference type="ARBA" id="ARBA00022946"/>
    </source>
</evidence>
<reference evidence="4 5" key="1">
    <citation type="journal article" date="2021" name="Commun. Biol.">
        <title>The genome of Shorea leprosula (Dipterocarpaceae) highlights the ecological relevance of drought in aseasonal tropical rainforests.</title>
        <authorList>
            <person name="Ng K.K.S."/>
            <person name="Kobayashi M.J."/>
            <person name="Fawcett J.A."/>
            <person name="Hatakeyama M."/>
            <person name="Paape T."/>
            <person name="Ng C.H."/>
            <person name="Ang C.C."/>
            <person name="Tnah L.H."/>
            <person name="Lee C.T."/>
            <person name="Nishiyama T."/>
            <person name="Sese J."/>
            <person name="O'Brien M.J."/>
            <person name="Copetti D."/>
            <person name="Mohd Noor M.I."/>
            <person name="Ong R.C."/>
            <person name="Putra M."/>
            <person name="Sireger I.Z."/>
            <person name="Indrioko S."/>
            <person name="Kosugi Y."/>
            <person name="Izuno A."/>
            <person name="Isagi Y."/>
            <person name="Lee S.L."/>
            <person name="Shimizu K.K."/>
        </authorList>
    </citation>
    <scope>NUCLEOTIDE SEQUENCE [LARGE SCALE GENOMIC DNA]</scope>
    <source>
        <strain evidence="4">214</strain>
    </source>
</reference>
<accession>A0AAV5I500</accession>
<dbReference type="GO" id="GO:0003676">
    <property type="term" value="F:nucleic acid binding"/>
    <property type="evidence" value="ECO:0007669"/>
    <property type="project" value="InterPro"/>
</dbReference>
<comment type="similarity">
    <text evidence="1">Belongs to the mTERF family.</text>
</comment>
<dbReference type="PANTHER" id="PTHR13068:SF103">
    <property type="entry name" value="MITOCHONDRIAL TRANSCRIPTION TERMINATION FACTOR FAMILY PROTEIN"/>
    <property type="match status" value="1"/>
</dbReference>
<keyword evidence="2" id="KW-0804">Transcription</keyword>
<sequence>MLTSRTSGRVSVLSKMIANLNQFLPLSPVACERSNVGLNPSSISLKVRYFRGSRLLYRPKVSSSESIQSPCAVLASQGSRLAKTKAQGVLFDYLHYTRSLSFTDAEHISKNSPYFIKDLLSKVDNEQDVSKSLSKFLRYNPINEFEPFFESLGLSPSEVPLLLPRHLMYLTDDGIMLENFHVLCGYGIPHSKIGKMYKEAREILEYDYGVLTLKLQAYENLGLSKATVIKLVGCCPRLLVGDVDHNFVQVLHKLRGLGIKNDGIGRYLSGRDTYDWSRVLNTINFLDKVGCTEKQFSNFLKTNPALVFEGSGKKFYVLFGRLLKLGLEKSEVYSLFIQNPKIFSVKCINNLLLALDFLFAVGMRVEDIAFITSGYFELMSTCSLKSPKTMCRELKVGRNELSHIIMGDPSKFFNLASKSSIKGDELVANQNPSNHLEKNIFLLSLGYTENSEEMMKALKKFRGRGDQLQERFDCLVEAGLDCNAVKDMIRHAPTVLNQSKGVIQEKIDYLKNRLHYPLEFLVSFPTYLCYDMERINLRFSMYMWLVERGVAKPRLSLSTLLASSDARFVKYFVDIHPEGPAMWETLKKSLCSS</sequence>
<dbReference type="Gene3D" id="1.25.70.10">
    <property type="entry name" value="Transcription termination factor 3, mitochondrial"/>
    <property type="match status" value="2"/>
</dbReference>
<dbReference type="InterPro" id="IPR003690">
    <property type="entry name" value="MTERF"/>
</dbReference>
<keyword evidence="3" id="KW-0809">Transit peptide</keyword>
<keyword evidence="5" id="KW-1185">Reference proteome</keyword>
<dbReference type="AlphaFoldDB" id="A0AAV5I500"/>
<name>A0AAV5I500_9ROSI</name>
<keyword evidence="2" id="KW-0806">Transcription termination</keyword>
<dbReference type="Pfam" id="PF02536">
    <property type="entry name" value="mTERF"/>
    <property type="match status" value="3"/>
</dbReference>
<dbReference type="PANTHER" id="PTHR13068">
    <property type="entry name" value="CGI-12 PROTEIN-RELATED"/>
    <property type="match status" value="1"/>
</dbReference>
<organism evidence="4 5">
    <name type="scientific">Rubroshorea leprosula</name>
    <dbReference type="NCBI Taxonomy" id="152421"/>
    <lineage>
        <taxon>Eukaryota</taxon>
        <taxon>Viridiplantae</taxon>
        <taxon>Streptophyta</taxon>
        <taxon>Embryophyta</taxon>
        <taxon>Tracheophyta</taxon>
        <taxon>Spermatophyta</taxon>
        <taxon>Magnoliopsida</taxon>
        <taxon>eudicotyledons</taxon>
        <taxon>Gunneridae</taxon>
        <taxon>Pentapetalae</taxon>
        <taxon>rosids</taxon>
        <taxon>malvids</taxon>
        <taxon>Malvales</taxon>
        <taxon>Dipterocarpaceae</taxon>
        <taxon>Rubroshorea</taxon>
    </lineage>
</organism>
<evidence type="ECO:0000313" key="4">
    <source>
        <dbReference type="EMBL" id="GKU92691.1"/>
    </source>
</evidence>
<gene>
    <name evidence="4" type="ORF">SLEP1_g6390</name>
</gene>
<protein>
    <submittedName>
        <fullName evidence="4">Uncharacterized protein</fullName>
    </submittedName>
</protein>
<dbReference type="SMART" id="SM00733">
    <property type="entry name" value="Mterf"/>
    <property type="match status" value="4"/>
</dbReference>
<dbReference type="EMBL" id="BPVZ01000006">
    <property type="protein sequence ID" value="GKU92691.1"/>
    <property type="molecule type" value="Genomic_DNA"/>
</dbReference>
<dbReference type="Proteomes" id="UP001054252">
    <property type="component" value="Unassembled WGS sequence"/>
</dbReference>
<evidence type="ECO:0000256" key="1">
    <source>
        <dbReference type="ARBA" id="ARBA00007692"/>
    </source>
</evidence>
<keyword evidence="2" id="KW-0805">Transcription regulation</keyword>
<proteinExistence type="inferred from homology"/>